<dbReference type="GeneID" id="55811365"/>
<dbReference type="Proteomes" id="UP000287416">
    <property type="component" value="Segment"/>
</dbReference>
<accession>A0A3T0IGZ9</accession>
<keyword evidence="2" id="KW-1185">Reference proteome</keyword>
<dbReference type="KEGG" id="vg:55811365"/>
<sequence length="105" mass="12323">MRVYKSIEEFDEIQGCQTTLFTIGEIDEKFHLSWMPNVLEAITLPRYSGYFNTFDMCRKNAETVLNARCSSQSDINTVIQLMNESVRKELEINRLLFQCFREIGL</sequence>
<protein>
    <submittedName>
        <fullName evidence="1">Uncharacterized protein</fullName>
    </submittedName>
</protein>
<reference evidence="1 2" key="1">
    <citation type="submission" date="2018-12" db="EMBL/GenBank/DDBJ databases">
        <title>Successful treatment of antibiotic resistant microbial bone infection with bacteriophages.</title>
        <authorList>
            <person name="Nir-Paz R."/>
            <person name="Gelman D."/>
            <person name="Khouri A."/>
            <person name="Sisson B.M."/>
            <person name="Fackler J."/>
            <person name="Oren S.A."/>
            <person name="Khalifa L."/>
            <person name="Rimon A."/>
            <person name="Glazer S.C."/>
            <person name="Moses A.E."/>
            <person name="Yoram W."/>
            <person name="Schooley R.T."/>
            <person name="Hazan R."/>
        </authorList>
    </citation>
    <scope>NUCLEOTIDE SEQUENCE [LARGE SCALE GENOMIC DNA]</scope>
</reference>
<name>A0A3T0IGZ9_9CAUD</name>
<evidence type="ECO:0000313" key="1">
    <source>
        <dbReference type="EMBL" id="AZU98690.1"/>
    </source>
</evidence>
<dbReference type="EMBL" id="MK278860">
    <property type="protein sequence ID" value="AZU98690.1"/>
    <property type="molecule type" value="Genomic_DNA"/>
</dbReference>
<evidence type="ECO:0000313" key="2">
    <source>
        <dbReference type="Proteomes" id="UP000287416"/>
    </source>
</evidence>
<dbReference type="RefSeq" id="YP_009882069.1">
    <property type="nucleotide sequence ID" value="NC_049445.1"/>
</dbReference>
<proteinExistence type="predicted"/>
<organism evidence="1 2">
    <name type="scientific">Acinetobacter phage AbTZA1</name>
    <dbReference type="NCBI Taxonomy" id="2500827"/>
    <lineage>
        <taxon>Viruses</taxon>
        <taxon>Duplodnaviria</taxon>
        <taxon>Heunggongvirae</taxon>
        <taxon>Uroviricota</taxon>
        <taxon>Caudoviricetes</taxon>
        <taxon>Pantevenvirales</taxon>
        <taxon>Straboviridae</taxon>
        <taxon>Twarogvirinae</taxon>
        <taxon>Hadassahvirus</taxon>
        <taxon>Hadassahvirus azbtza1</taxon>
    </lineage>
</organism>